<dbReference type="Proteomes" id="UP000199541">
    <property type="component" value="Unassembled WGS sequence"/>
</dbReference>
<comment type="caution">
    <text evidence="1">The sequence shown here is derived from an EMBL/GenBank/DDBJ whole genome shotgun (WGS) entry which is preliminary data.</text>
</comment>
<name>A0A1H3GCA3_9RHOB</name>
<organism evidence="1 2">
    <name type="scientific">Allgaiera indica</name>
    <dbReference type="NCBI Taxonomy" id="765699"/>
    <lineage>
        <taxon>Bacteria</taxon>
        <taxon>Pseudomonadati</taxon>
        <taxon>Pseudomonadota</taxon>
        <taxon>Alphaproteobacteria</taxon>
        <taxon>Rhodobacterales</taxon>
        <taxon>Paracoccaceae</taxon>
        <taxon>Allgaiera</taxon>
    </lineage>
</organism>
<feature type="non-terminal residue" evidence="1">
    <location>
        <position position="31"/>
    </location>
</feature>
<proteinExistence type="predicted"/>
<evidence type="ECO:0000313" key="2">
    <source>
        <dbReference type="Proteomes" id="UP000199541"/>
    </source>
</evidence>
<keyword evidence="2" id="KW-1185">Reference proteome</keyword>
<sequence>MVRDVWEAFRQNSETIGFRQGLKLPLQRRLP</sequence>
<evidence type="ECO:0000313" key="1">
    <source>
        <dbReference type="EMBL" id="SDY00943.1"/>
    </source>
</evidence>
<reference evidence="1 2" key="1">
    <citation type="submission" date="2016-10" db="EMBL/GenBank/DDBJ databases">
        <authorList>
            <person name="Varghese N."/>
            <person name="Submissions S."/>
        </authorList>
    </citation>
    <scope>NUCLEOTIDE SEQUENCE [LARGE SCALE GENOMIC DNA]</scope>
    <source>
        <strain evidence="1 2">DSM 24802</strain>
    </source>
</reference>
<gene>
    <name evidence="1" type="ORF">SAMN05444006_1752</name>
</gene>
<accession>A0A1H3GCA3</accession>
<protein>
    <submittedName>
        <fullName evidence="1">Uncharacterized protein</fullName>
    </submittedName>
</protein>
<dbReference type="EMBL" id="FNOB01000075">
    <property type="protein sequence ID" value="SDY00943.1"/>
    <property type="molecule type" value="Genomic_DNA"/>
</dbReference>